<comment type="caution">
    <text evidence="1">The sequence shown here is derived from an EMBL/GenBank/DDBJ whole genome shotgun (WGS) entry which is preliminary data.</text>
</comment>
<sequence>MVPRRRPPAGQGAVCRDHGVRERETLCRMWRTFHAAEAQQPVLPGLCSEANAGKQKGMGAEKAGVHVEKVAFKIPVNTGSLNAGRRGGKVFIPFIPKTGFTFST</sequence>
<organism evidence="1">
    <name type="scientific">bioreactor metagenome</name>
    <dbReference type="NCBI Taxonomy" id="1076179"/>
    <lineage>
        <taxon>unclassified sequences</taxon>
        <taxon>metagenomes</taxon>
        <taxon>ecological metagenomes</taxon>
    </lineage>
</organism>
<reference evidence="1" key="1">
    <citation type="submission" date="2019-08" db="EMBL/GenBank/DDBJ databases">
        <authorList>
            <person name="Kucharzyk K."/>
            <person name="Murdoch R.W."/>
            <person name="Higgins S."/>
            <person name="Loffler F."/>
        </authorList>
    </citation>
    <scope>NUCLEOTIDE SEQUENCE</scope>
</reference>
<dbReference type="EMBL" id="VSSQ01015679">
    <property type="protein sequence ID" value="MPM56281.1"/>
    <property type="molecule type" value="Genomic_DNA"/>
</dbReference>
<evidence type="ECO:0000313" key="1">
    <source>
        <dbReference type="EMBL" id="MPM56281.1"/>
    </source>
</evidence>
<name>A0A645AVE9_9ZZZZ</name>
<protein>
    <submittedName>
        <fullName evidence="1">Uncharacterized protein</fullName>
    </submittedName>
</protein>
<gene>
    <name evidence="1" type="ORF">SDC9_103083</name>
</gene>
<dbReference type="AlphaFoldDB" id="A0A645AVE9"/>
<proteinExistence type="predicted"/>
<accession>A0A645AVE9</accession>